<sequence>MDLVSNGQYHQLSIYSPLIISGYRIHVVITITAQQLYNNIDEVFTLKKLVFRHVFTIHALPNNSATYKCSFLAVQKKKQYYFATSYKVLLLIEIIIVEKTKQSTSSNAFLKLNNNVSDIKLFQYNNVIYCNERFSLLDGIRGIVGTQVEPISILESLHHQFVESQISLLILIHHKIK</sequence>
<gene>
    <name evidence="1" type="ORF">AGLY_002514</name>
</gene>
<dbReference type="AlphaFoldDB" id="A0A6G0U0Y8"/>
<proteinExistence type="predicted"/>
<dbReference type="Proteomes" id="UP000475862">
    <property type="component" value="Unassembled WGS sequence"/>
</dbReference>
<name>A0A6G0U0Y8_APHGL</name>
<reference evidence="1 2" key="1">
    <citation type="submission" date="2019-08" db="EMBL/GenBank/DDBJ databases">
        <title>The genome of the soybean aphid Biotype 1, its phylome, world population structure and adaptation to the North American continent.</title>
        <authorList>
            <person name="Giordano R."/>
            <person name="Donthu R.K."/>
            <person name="Hernandez A.G."/>
            <person name="Wright C.L."/>
            <person name="Zimin A.V."/>
        </authorList>
    </citation>
    <scope>NUCLEOTIDE SEQUENCE [LARGE SCALE GENOMIC DNA]</scope>
    <source>
        <tissue evidence="1">Whole aphids</tissue>
    </source>
</reference>
<accession>A0A6G0U0Y8</accession>
<protein>
    <submittedName>
        <fullName evidence="1">Uncharacterized protein</fullName>
    </submittedName>
</protein>
<evidence type="ECO:0000313" key="1">
    <source>
        <dbReference type="EMBL" id="KAE9542603.1"/>
    </source>
</evidence>
<keyword evidence="2" id="KW-1185">Reference proteome</keyword>
<dbReference type="EMBL" id="VYZN01000009">
    <property type="protein sequence ID" value="KAE9542603.1"/>
    <property type="molecule type" value="Genomic_DNA"/>
</dbReference>
<organism evidence="1 2">
    <name type="scientific">Aphis glycines</name>
    <name type="common">Soybean aphid</name>
    <dbReference type="NCBI Taxonomy" id="307491"/>
    <lineage>
        <taxon>Eukaryota</taxon>
        <taxon>Metazoa</taxon>
        <taxon>Ecdysozoa</taxon>
        <taxon>Arthropoda</taxon>
        <taxon>Hexapoda</taxon>
        <taxon>Insecta</taxon>
        <taxon>Pterygota</taxon>
        <taxon>Neoptera</taxon>
        <taxon>Paraneoptera</taxon>
        <taxon>Hemiptera</taxon>
        <taxon>Sternorrhyncha</taxon>
        <taxon>Aphidomorpha</taxon>
        <taxon>Aphidoidea</taxon>
        <taxon>Aphididae</taxon>
        <taxon>Aphidini</taxon>
        <taxon>Aphis</taxon>
        <taxon>Aphis</taxon>
    </lineage>
</organism>
<comment type="caution">
    <text evidence="1">The sequence shown here is derived from an EMBL/GenBank/DDBJ whole genome shotgun (WGS) entry which is preliminary data.</text>
</comment>
<evidence type="ECO:0000313" key="2">
    <source>
        <dbReference type="Proteomes" id="UP000475862"/>
    </source>
</evidence>